<dbReference type="EMBL" id="JABEYC010000454">
    <property type="protein sequence ID" value="KAF4977188.1"/>
    <property type="molecule type" value="Genomic_DNA"/>
</dbReference>
<evidence type="ECO:0000313" key="1">
    <source>
        <dbReference type="EMBL" id="KAF4977188.1"/>
    </source>
</evidence>
<reference evidence="1" key="1">
    <citation type="journal article" date="2020" name="BMC Genomics">
        <title>Correction to: Identification and distribution of gene clusters required for synthesis of sphingolipid metabolism inhibitors in diverse species of the filamentous fungus Fusarium.</title>
        <authorList>
            <person name="Kim H.S."/>
            <person name="Lohmar J.M."/>
            <person name="Busman M."/>
            <person name="Brown D.W."/>
            <person name="Naumann T.A."/>
            <person name="Divon H.H."/>
            <person name="Lysoe E."/>
            <person name="Uhlig S."/>
            <person name="Proctor R.H."/>
        </authorList>
    </citation>
    <scope>NUCLEOTIDE SEQUENCE</scope>
    <source>
        <strain evidence="1">NRRL 22465</strain>
    </source>
</reference>
<name>A0A8H4UIX2_9HYPO</name>
<sequence length="175" mass="19851">MLIADGQLYPQFPVNAYLVYKFLKDKAIELSDDEHGFFLKHVDDKGDHLMVDEDPNIIGIIDWQMSRLVPRREAFGLSLVSADMRGLCNGSESLSANDVALSNALREKSTELASYTGDGKMRRFFWGLALETEWSSALPLANGILQAFGEKEPWDTWKEEQLRHCQGDERLLTLL</sequence>
<dbReference type="AlphaFoldDB" id="A0A8H4UIX2"/>
<dbReference type="OrthoDB" id="5327538at2759"/>
<comment type="caution">
    <text evidence="1">The sequence shown here is derived from an EMBL/GenBank/DDBJ whole genome shotgun (WGS) entry which is preliminary data.</text>
</comment>
<evidence type="ECO:0008006" key="3">
    <source>
        <dbReference type="Google" id="ProtNLM"/>
    </source>
</evidence>
<reference evidence="1" key="2">
    <citation type="submission" date="2020-05" db="EMBL/GenBank/DDBJ databases">
        <authorList>
            <person name="Kim H.-S."/>
            <person name="Proctor R.H."/>
            <person name="Brown D.W."/>
        </authorList>
    </citation>
    <scope>NUCLEOTIDE SEQUENCE</scope>
    <source>
        <strain evidence="1">NRRL 22465</strain>
    </source>
</reference>
<evidence type="ECO:0000313" key="2">
    <source>
        <dbReference type="Proteomes" id="UP000635477"/>
    </source>
</evidence>
<gene>
    <name evidence="1" type="ORF">FZEAL_6250</name>
</gene>
<organism evidence="1 2">
    <name type="scientific">Fusarium zealandicum</name>
    <dbReference type="NCBI Taxonomy" id="1053134"/>
    <lineage>
        <taxon>Eukaryota</taxon>
        <taxon>Fungi</taxon>
        <taxon>Dikarya</taxon>
        <taxon>Ascomycota</taxon>
        <taxon>Pezizomycotina</taxon>
        <taxon>Sordariomycetes</taxon>
        <taxon>Hypocreomycetidae</taxon>
        <taxon>Hypocreales</taxon>
        <taxon>Nectriaceae</taxon>
        <taxon>Fusarium</taxon>
        <taxon>Fusarium staphyleae species complex</taxon>
    </lineage>
</organism>
<accession>A0A8H4UIX2</accession>
<protein>
    <recommendedName>
        <fullName evidence="3">Aminoglycoside phosphotransferase domain-containing protein</fullName>
    </recommendedName>
</protein>
<keyword evidence="2" id="KW-1185">Reference proteome</keyword>
<dbReference type="Proteomes" id="UP000635477">
    <property type="component" value="Unassembled WGS sequence"/>
</dbReference>
<proteinExistence type="predicted"/>